<comment type="similarity">
    <text evidence="1">Belongs to the YciI family.</text>
</comment>
<proteinExistence type="inferred from homology"/>
<dbReference type="OrthoDB" id="7782105at2"/>
<dbReference type="InterPro" id="IPR005545">
    <property type="entry name" value="YCII"/>
</dbReference>
<dbReference type="SUPFAM" id="SSF54909">
    <property type="entry name" value="Dimeric alpha+beta barrel"/>
    <property type="match status" value="1"/>
</dbReference>
<dbReference type="RefSeq" id="WP_146781566.1">
    <property type="nucleotide sequence ID" value="NZ_CP042434.1"/>
</dbReference>
<evidence type="ECO:0000256" key="1">
    <source>
        <dbReference type="ARBA" id="ARBA00007689"/>
    </source>
</evidence>
<dbReference type="PANTHER" id="PTHR35174">
    <property type="entry name" value="BLL7171 PROTEIN-RELATED"/>
    <property type="match status" value="1"/>
</dbReference>
<dbReference type="Proteomes" id="UP000321291">
    <property type="component" value="Chromosome"/>
</dbReference>
<protein>
    <submittedName>
        <fullName evidence="3">Transcription initiation protein</fullName>
    </submittedName>
</protein>
<sequence length="96" mass="10472">MSPEQMQQVTQRWINWITELDKAGQLADRGNRLKKAGKVVRPEGLVTDGPYVELKEAIGGFIVVKADDLDAAAAMAKGCPIFSFGGNVEVREIDVL</sequence>
<feature type="domain" description="YCII-related" evidence="2">
    <location>
        <begin position="19"/>
        <end position="93"/>
    </location>
</feature>
<evidence type="ECO:0000313" key="4">
    <source>
        <dbReference type="Proteomes" id="UP000321291"/>
    </source>
</evidence>
<name>A0A5B8VKB9_9BACT</name>
<gene>
    <name evidence="3" type="ORF">FSB73_10250</name>
</gene>
<dbReference type="InterPro" id="IPR011008">
    <property type="entry name" value="Dimeric_a/b-barrel"/>
</dbReference>
<evidence type="ECO:0000313" key="3">
    <source>
        <dbReference type="EMBL" id="QEC71997.1"/>
    </source>
</evidence>
<dbReference type="AlphaFoldDB" id="A0A5B8VKB9"/>
<organism evidence="3 4">
    <name type="scientific">Arachidicoccus ginsenosidivorans</name>
    <dbReference type="NCBI Taxonomy" id="496057"/>
    <lineage>
        <taxon>Bacteria</taxon>
        <taxon>Pseudomonadati</taxon>
        <taxon>Bacteroidota</taxon>
        <taxon>Chitinophagia</taxon>
        <taxon>Chitinophagales</taxon>
        <taxon>Chitinophagaceae</taxon>
        <taxon>Arachidicoccus</taxon>
    </lineage>
</organism>
<dbReference type="KEGG" id="agi:FSB73_10250"/>
<evidence type="ECO:0000259" key="2">
    <source>
        <dbReference type="Pfam" id="PF03795"/>
    </source>
</evidence>
<keyword evidence="4" id="KW-1185">Reference proteome</keyword>
<accession>A0A5B8VKB9</accession>
<dbReference type="EMBL" id="CP042434">
    <property type="protein sequence ID" value="QEC71997.1"/>
    <property type="molecule type" value="Genomic_DNA"/>
</dbReference>
<dbReference type="Gene3D" id="3.30.70.1060">
    <property type="entry name" value="Dimeric alpha+beta barrel"/>
    <property type="match status" value="1"/>
</dbReference>
<dbReference type="Pfam" id="PF03795">
    <property type="entry name" value="YCII"/>
    <property type="match status" value="1"/>
</dbReference>
<dbReference type="PANTHER" id="PTHR35174:SF1">
    <property type="entry name" value="BLL0086 PROTEIN"/>
    <property type="match status" value="1"/>
</dbReference>
<reference evidence="3 4" key="1">
    <citation type="journal article" date="2017" name="Int. J. Syst. Evol. Microbiol.">
        <title>Arachidicoccus ginsenosidivorans sp. nov., with ginsenoside-converting activity isolated from ginseng cultivating soil.</title>
        <authorList>
            <person name="Siddiqi M.Z."/>
            <person name="Aslam Z."/>
            <person name="Im W.T."/>
        </authorList>
    </citation>
    <scope>NUCLEOTIDE SEQUENCE [LARGE SCALE GENOMIC DNA]</scope>
    <source>
        <strain evidence="3 4">Gsoil 809</strain>
    </source>
</reference>